<dbReference type="OrthoDB" id="247834at2157"/>
<sequence>MADLIVKAAVKEQLEGQNVASDFYDALDEEVATVLENAAQRAEENDRKTVQARDL</sequence>
<organism evidence="1 2">
    <name type="scientific">Haladaptatus litoreus</name>
    <dbReference type="NCBI Taxonomy" id="553468"/>
    <lineage>
        <taxon>Archaea</taxon>
        <taxon>Methanobacteriati</taxon>
        <taxon>Methanobacteriota</taxon>
        <taxon>Stenosarchaea group</taxon>
        <taxon>Halobacteria</taxon>
        <taxon>Halobacteriales</taxon>
        <taxon>Haladaptataceae</taxon>
        <taxon>Haladaptatus</taxon>
    </lineage>
</organism>
<protein>
    <recommendedName>
        <fullName evidence="3">DUF1931 domain-containing protein</fullName>
    </recommendedName>
</protein>
<dbReference type="RefSeq" id="WP_076432934.1">
    <property type="nucleotide sequence ID" value="NZ_FTNO01000007.1"/>
</dbReference>
<dbReference type="SUPFAM" id="SSF47113">
    <property type="entry name" value="Histone-fold"/>
    <property type="match status" value="1"/>
</dbReference>
<dbReference type="AlphaFoldDB" id="A0A1N7EWW1"/>
<reference evidence="2" key="1">
    <citation type="submission" date="2017-01" db="EMBL/GenBank/DDBJ databases">
        <authorList>
            <person name="Varghese N."/>
            <person name="Submissions S."/>
        </authorList>
    </citation>
    <scope>NUCLEOTIDE SEQUENCE [LARGE SCALE GENOMIC DNA]</scope>
    <source>
        <strain evidence="2">CGMCC 1.7737</strain>
    </source>
</reference>
<evidence type="ECO:0008006" key="3">
    <source>
        <dbReference type="Google" id="ProtNLM"/>
    </source>
</evidence>
<dbReference type="EMBL" id="FTNO01000007">
    <property type="protein sequence ID" value="SIR92554.1"/>
    <property type="molecule type" value="Genomic_DNA"/>
</dbReference>
<dbReference type="InterPro" id="IPR009072">
    <property type="entry name" value="Histone-fold"/>
</dbReference>
<keyword evidence="2" id="KW-1185">Reference proteome</keyword>
<gene>
    <name evidence="1" type="ORF">SAMN05421858_4583</name>
</gene>
<evidence type="ECO:0000313" key="1">
    <source>
        <dbReference type="EMBL" id="SIR92554.1"/>
    </source>
</evidence>
<dbReference type="GO" id="GO:0046982">
    <property type="term" value="F:protein heterodimerization activity"/>
    <property type="evidence" value="ECO:0007669"/>
    <property type="project" value="InterPro"/>
</dbReference>
<evidence type="ECO:0000313" key="2">
    <source>
        <dbReference type="Proteomes" id="UP000186914"/>
    </source>
</evidence>
<accession>A0A1N7EWW1</accession>
<proteinExistence type="predicted"/>
<name>A0A1N7EWW1_9EURY</name>
<dbReference type="Proteomes" id="UP000186914">
    <property type="component" value="Unassembled WGS sequence"/>
</dbReference>